<dbReference type="EMBL" id="VCAZ01000034">
    <property type="protein sequence ID" value="TSL61221.1"/>
    <property type="molecule type" value="Genomic_DNA"/>
</dbReference>
<dbReference type="InterPro" id="IPR012852">
    <property type="entry name" value="CALCOCO1-like"/>
</dbReference>
<evidence type="ECO:0000259" key="2">
    <source>
        <dbReference type="Pfam" id="PF07888"/>
    </source>
</evidence>
<keyword evidence="4" id="KW-1185">Reference proteome</keyword>
<evidence type="ECO:0000313" key="3">
    <source>
        <dbReference type="EMBL" id="TSL61221.1"/>
    </source>
</evidence>
<evidence type="ECO:0000256" key="1">
    <source>
        <dbReference type="SAM" id="MobiDB-lite"/>
    </source>
</evidence>
<dbReference type="Pfam" id="PF07888">
    <property type="entry name" value="CALCOCO1"/>
    <property type="match status" value="1"/>
</dbReference>
<sequence>MYVLSSSQINFSVFPYVGQADSSLSESEDENPEALRPLSHYSLCEQPQSDLLLILPTTPPPSPRLLHSSQDVVISQPAPLCSPLQPSDDTHKHVHSSESEEEYEVFKSGGNYSEETALLLPDHRNTVLRISTLNGGSPS</sequence>
<gene>
    <name evidence="3" type="ORF">Baya_6492</name>
</gene>
<accession>A0A556U0F9</accession>
<organism evidence="3 4">
    <name type="scientific">Bagarius yarrelli</name>
    <name type="common">Goonch</name>
    <name type="synonym">Bagrus yarrelli</name>
    <dbReference type="NCBI Taxonomy" id="175774"/>
    <lineage>
        <taxon>Eukaryota</taxon>
        <taxon>Metazoa</taxon>
        <taxon>Chordata</taxon>
        <taxon>Craniata</taxon>
        <taxon>Vertebrata</taxon>
        <taxon>Euteleostomi</taxon>
        <taxon>Actinopterygii</taxon>
        <taxon>Neopterygii</taxon>
        <taxon>Teleostei</taxon>
        <taxon>Ostariophysi</taxon>
        <taxon>Siluriformes</taxon>
        <taxon>Sisoridae</taxon>
        <taxon>Sisorinae</taxon>
        <taxon>Bagarius</taxon>
    </lineage>
</organism>
<protein>
    <submittedName>
        <fullName evidence="3">Calcium-binding and coiled-coil domain-containing protein 1</fullName>
    </submittedName>
</protein>
<feature type="region of interest" description="Disordered" evidence="1">
    <location>
        <begin position="83"/>
        <end position="107"/>
    </location>
</feature>
<feature type="compositionally biased region" description="Basic and acidic residues" evidence="1">
    <location>
        <begin position="88"/>
        <end position="98"/>
    </location>
</feature>
<proteinExistence type="predicted"/>
<feature type="domain" description="Calcium binding and coiled-coil" evidence="2">
    <location>
        <begin position="18"/>
        <end position="87"/>
    </location>
</feature>
<dbReference type="Proteomes" id="UP000319801">
    <property type="component" value="Unassembled WGS sequence"/>
</dbReference>
<evidence type="ECO:0000313" key="4">
    <source>
        <dbReference type="Proteomes" id="UP000319801"/>
    </source>
</evidence>
<dbReference type="AlphaFoldDB" id="A0A556U0F9"/>
<comment type="caution">
    <text evidence="3">The sequence shown here is derived from an EMBL/GenBank/DDBJ whole genome shotgun (WGS) entry which is preliminary data.</text>
</comment>
<name>A0A556U0F9_BAGYA</name>
<reference evidence="3 4" key="1">
    <citation type="journal article" date="2019" name="Genome Biol. Evol.">
        <title>Whole-Genome Sequencing of the Giant Devil Catfish, Bagarius yarrelli.</title>
        <authorList>
            <person name="Jiang W."/>
            <person name="Lv Y."/>
            <person name="Cheng L."/>
            <person name="Yang K."/>
            <person name="Chao B."/>
            <person name="Wang X."/>
            <person name="Li Y."/>
            <person name="Pan X."/>
            <person name="You X."/>
            <person name="Zhang Y."/>
            <person name="Yang J."/>
            <person name="Li J."/>
            <person name="Zhang X."/>
            <person name="Liu S."/>
            <person name="Sun C."/>
            <person name="Yang J."/>
            <person name="Shi Q."/>
        </authorList>
    </citation>
    <scope>NUCLEOTIDE SEQUENCE [LARGE SCALE GENOMIC DNA]</scope>
    <source>
        <strain evidence="3">JWS20170419001</strain>
        <tissue evidence="3">Muscle</tissue>
    </source>
</reference>